<evidence type="ECO:0000256" key="3">
    <source>
        <dbReference type="ARBA" id="ARBA00023027"/>
    </source>
</evidence>
<protein>
    <recommendedName>
        <fullName evidence="4">Aldehyde dehydrogenase</fullName>
    </recommendedName>
</protein>
<keyword evidence="3" id="KW-0520">NAD</keyword>
<dbReference type="InterPro" id="IPR016163">
    <property type="entry name" value="Ald_DH_C"/>
</dbReference>
<dbReference type="InterPro" id="IPR012394">
    <property type="entry name" value="Aldehyde_DH_NAD(P)"/>
</dbReference>
<dbReference type="InterPro" id="IPR016162">
    <property type="entry name" value="Ald_DH_N"/>
</dbReference>
<dbReference type="AlphaFoldDB" id="C7R0E0"/>
<dbReference type="RefSeq" id="WP_015772232.1">
    <property type="nucleotide sequence ID" value="NC_013174.1"/>
</dbReference>
<proteinExistence type="inferred from homology"/>
<dbReference type="FunFam" id="3.40.309.10:FF:000003">
    <property type="entry name" value="Aldehyde dehydrogenase"/>
    <property type="match status" value="1"/>
</dbReference>
<evidence type="ECO:0000256" key="5">
    <source>
        <dbReference type="PIRSR" id="PIRSR036492-1"/>
    </source>
</evidence>
<evidence type="ECO:0000259" key="8">
    <source>
        <dbReference type="Pfam" id="PF00171"/>
    </source>
</evidence>
<dbReference type="KEGG" id="jde:Jden_1965"/>
<sequence length="468" mass="50999">MTSTHTSDIAGTVHGLRDTFRAGTTKPLAWRLRQLDALEQLVSSHEKEIAEALASDLGKPEAEAYLTETSFLLTEIRHTRRHLRRWAKARHVAPPAALLPATTSVIAEPLGVVLVMAPWNYPIQLLLAPAVGALAAGNCVVLSPSEVAPASSHLMARLIPRYLDPVAVSVVEGGVDTKTELLAQRFDHIFYTGNSTVGRIVMKAAAEHLTPVTLELGGKSPLYIDDSVDLSVAADRIVWGKFTNAGQTCVAPDYILAPRLVADELAVHLRASIDRMFGPSPAHGGRYGRIINTKHHDRLTAHLADLRDRGVTVLGGEHIDRETRHMDPVIAVDVPWDASVMGEEIFGPILPIVIVDSPSHAMSAINEREKPLALYVFSERTDVRRAFVRDTSSGALTFGLPVGHLAANQLPFGGVGESGMGAYHGRYSFETFSHLKPVVSKPLQPDTMRMVYPPVSGEKLSWLRRILR</sequence>
<dbReference type="HOGENOM" id="CLU_005391_3_1_11"/>
<dbReference type="PANTHER" id="PTHR43570:SF16">
    <property type="entry name" value="ALDEHYDE DEHYDROGENASE TYPE III, ISOFORM Q"/>
    <property type="match status" value="1"/>
</dbReference>
<dbReference type="Pfam" id="PF00171">
    <property type="entry name" value="Aldedh"/>
    <property type="match status" value="1"/>
</dbReference>
<dbReference type="InterPro" id="IPR015590">
    <property type="entry name" value="Aldehyde_DH_dom"/>
</dbReference>
<evidence type="ECO:0000256" key="1">
    <source>
        <dbReference type="ARBA" id="ARBA00009986"/>
    </source>
</evidence>
<dbReference type="PIRSF" id="PIRSF036492">
    <property type="entry name" value="ALDH"/>
    <property type="match status" value="1"/>
</dbReference>
<feature type="active site" evidence="5">
    <location>
        <position position="249"/>
    </location>
</feature>
<dbReference type="SUPFAM" id="SSF53720">
    <property type="entry name" value="ALDH-like"/>
    <property type="match status" value="1"/>
</dbReference>
<evidence type="ECO:0000256" key="7">
    <source>
        <dbReference type="RuleBase" id="RU003345"/>
    </source>
</evidence>
<gene>
    <name evidence="9" type="ordered locus">Jden_1965</name>
</gene>
<evidence type="ECO:0000313" key="10">
    <source>
        <dbReference type="Proteomes" id="UP000000628"/>
    </source>
</evidence>
<dbReference type="STRING" id="471856.Jden_1965"/>
<reference evidence="9 10" key="1">
    <citation type="journal article" date="2009" name="Stand. Genomic Sci.">
        <title>Complete genome sequence of Jonesia denitrificans type strain (Prevot 55134).</title>
        <authorList>
            <person name="Pukall R."/>
            <person name="Gehrich-Schroter G."/>
            <person name="Lapidus A."/>
            <person name="Nolan M."/>
            <person name="Glavina Del Rio T."/>
            <person name="Lucas S."/>
            <person name="Chen F."/>
            <person name="Tice H."/>
            <person name="Pitluck S."/>
            <person name="Cheng J.F."/>
            <person name="Copeland A."/>
            <person name="Saunders E."/>
            <person name="Brettin T."/>
            <person name="Detter J.C."/>
            <person name="Bruce D."/>
            <person name="Goodwin L."/>
            <person name="Pati A."/>
            <person name="Ivanova N."/>
            <person name="Mavromatis K."/>
            <person name="Ovchinnikova G."/>
            <person name="Chen A."/>
            <person name="Palaniappan K."/>
            <person name="Land M."/>
            <person name="Hauser L."/>
            <person name="Chang Y.J."/>
            <person name="Jeffries C.D."/>
            <person name="Chain P."/>
            <person name="Goker M."/>
            <person name="Bristow J."/>
            <person name="Eisen J.A."/>
            <person name="Markowitz V."/>
            <person name="Hugenholtz P."/>
            <person name="Kyrpides N.C."/>
            <person name="Klenk H.P."/>
            <person name="Han C."/>
        </authorList>
    </citation>
    <scope>NUCLEOTIDE SEQUENCE [LARGE SCALE GENOMIC DNA]</scope>
    <source>
        <strain evidence="10">ATCC 14870 / DSM 20603 / BCRC 15368 / CIP 55.134 / JCM 11481 / NBRC 15587 / NCTC 10816 / Prevot 55134</strain>
    </source>
</reference>
<dbReference type="OrthoDB" id="6882680at2"/>
<dbReference type="PROSITE" id="PS00687">
    <property type="entry name" value="ALDEHYDE_DEHYDR_GLU"/>
    <property type="match status" value="1"/>
</dbReference>
<dbReference type="CDD" id="cd07087">
    <property type="entry name" value="ALDH_F3-13-14_CALDH-like"/>
    <property type="match status" value="1"/>
</dbReference>
<evidence type="ECO:0000256" key="2">
    <source>
        <dbReference type="ARBA" id="ARBA00023002"/>
    </source>
</evidence>
<dbReference type="Gene3D" id="3.40.309.10">
    <property type="entry name" value="Aldehyde Dehydrogenase, Chain A, domain 2"/>
    <property type="match status" value="1"/>
</dbReference>
<evidence type="ECO:0000313" key="9">
    <source>
        <dbReference type="EMBL" id="ACV09604.1"/>
    </source>
</evidence>
<keyword evidence="10" id="KW-1185">Reference proteome</keyword>
<dbReference type="PANTHER" id="PTHR43570">
    <property type="entry name" value="ALDEHYDE DEHYDROGENASE"/>
    <property type="match status" value="1"/>
</dbReference>
<dbReference type="PROSITE" id="PS00070">
    <property type="entry name" value="ALDEHYDE_DEHYDR_CYS"/>
    <property type="match status" value="1"/>
</dbReference>
<feature type="active site" evidence="5 6">
    <location>
        <position position="215"/>
    </location>
</feature>
<dbReference type="GO" id="GO:0004029">
    <property type="term" value="F:aldehyde dehydrogenase (NAD+) activity"/>
    <property type="evidence" value="ECO:0007669"/>
    <property type="project" value="TreeGrafter"/>
</dbReference>
<evidence type="ECO:0000256" key="4">
    <source>
        <dbReference type="PIRNR" id="PIRNR036492"/>
    </source>
</evidence>
<name>C7R0E0_JONDD</name>
<accession>C7R0E0</accession>
<dbReference type="InterPro" id="IPR029510">
    <property type="entry name" value="Ald_DH_CS_GLU"/>
</dbReference>
<organism evidence="9 10">
    <name type="scientific">Jonesia denitrificans (strain ATCC 14870 / DSM 20603 / BCRC 15368 / CIP 55.134 / JCM 11481 / NBRC 15587 / NCTC 10816 / Prevot 55134)</name>
    <name type="common">Listeria denitrificans</name>
    <dbReference type="NCBI Taxonomy" id="471856"/>
    <lineage>
        <taxon>Bacteria</taxon>
        <taxon>Bacillati</taxon>
        <taxon>Actinomycetota</taxon>
        <taxon>Actinomycetes</taxon>
        <taxon>Micrococcales</taxon>
        <taxon>Jonesiaceae</taxon>
        <taxon>Jonesia</taxon>
    </lineage>
</organism>
<keyword evidence="2 4" id="KW-0560">Oxidoreductase</keyword>
<dbReference type="FunFam" id="3.40.605.10:FF:000004">
    <property type="entry name" value="Aldehyde dehydrogenase"/>
    <property type="match status" value="1"/>
</dbReference>
<dbReference type="InterPro" id="IPR016161">
    <property type="entry name" value="Ald_DH/histidinol_DH"/>
</dbReference>
<evidence type="ECO:0000256" key="6">
    <source>
        <dbReference type="PROSITE-ProRule" id="PRU10007"/>
    </source>
</evidence>
<dbReference type="Gene3D" id="3.40.605.10">
    <property type="entry name" value="Aldehyde Dehydrogenase, Chain A, domain 1"/>
    <property type="match status" value="1"/>
</dbReference>
<dbReference type="InterPro" id="IPR016160">
    <property type="entry name" value="Ald_DH_CS_CYS"/>
</dbReference>
<dbReference type="GO" id="GO:0006081">
    <property type="term" value="P:aldehyde metabolic process"/>
    <property type="evidence" value="ECO:0007669"/>
    <property type="project" value="InterPro"/>
</dbReference>
<feature type="domain" description="Aldehyde dehydrogenase" evidence="8">
    <location>
        <begin position="13"/>
        <end position="437"/>
    </location>
</feature>
<dbReference type="eggNOG" id="COG1012">
    <property type="taxonomic scope" value="Bacteria"/>
</dbReference>
<dbReference type="Proteomes" id="UP000000628">
    <property type="component" value="Chromosome"/>
</dbReference>
<dbReference type="EMBL" id="CP001706">
    <property type="protein sequence ID" value="ACV09604.1"/>
    <property type="molecule type" value="Genomic_DNA"/>
</dbReference>
<dbReference type="GO" id="GO:0005737">
    <property type="term" value="C:cytoplasm"/>
    <property type="evidence" value="ECO:0007669"/>
    <property type="project" value="TreeGrafter"/>
</dbReference>
<comment type="similarity">
    <text evidence="1 4 7">Belongs to the aldehyde dehydrogenase family.</text>
</comment>